<dbReference type="InterPro" id="IPR017452">
    <property type="entry name" value="GPCR_Rhodpsn_7TM"/>
</dbReference>
<dbReference type="OrthoDB" id="9897028at2759"/>
<evidence type="ECO:0000256" key="9">
    <source>
        <dbReference type="SAM" id="Phobius"/>
    </source>
</evidence>
<dbReference type="KEGG" id="gsh:117362325"/>
<feature type="transmembrane region" description="Helical" evidence="9">
    <location>
        <begin position="199"/>
        <end position="223"/>
    </location>
</feature>
<feature type="transmembrane region" description="Helical" evidence="9">
    <location>
        <begin position="62"/>
        <end position="80"/>
    </location>
</feature>
<dbReference type="GO" id="GO:0004930">
    <property type="term" value="F:G protein-coupled receptor activity"/>
    <property type="evidence" value="ECO:0007669"/>
    <property type="project" value="InterPro"/>
</dbReference>
<dbReference type="GeneID" id="117362325"/>
<keyword evidence="7 9" id="KW-0472">Membrane</keyword>
<dbReference type="SUPFAM" id="SSF81321">
    <property type="entry name" value="Family A G protein-coupled receptor-like"/>
    <property type="match status" value="1"/>
</dbReference>
<feature type="transmembrane region" description="Helical" evidence="9">
    <location>
        <begin position="235"/>
        <end position="262"/>
    </location>
</feature>
<evidence type="ECO:0000256" key="6">
    <source>
        <dbReference type="ARBA" id="ARBA00022989"/>
    </source>
</evidence>
<evidence type="ECO:0000313" key="11">
    <source>
        <dbReference type="Proteomes" id="UP000515159"/>
    </source>
</evidence>
<keyword evidence="4 9" id="KW-0812">Transmembrane</keyword>
<evidence type="ECO:0000259" key="10">
    <source>
        <dbReference type="PROSITE" id="PS50262"/>
    </source>
</evidence>
<dbReference type="Gene3D" id="1.20.1070.10">
    <property type="entry name" value="Rhodopsin 7-helix transmembrane proteins"/>
    <property type="match status" value="1"/>
</dbReference>
<dbReference type="Proteomes" id="UP000515159">
    <property type="component" value="Chromosome 6"/>
</dbReference>
<sequence>MLFINGTVINPPTFILLGIPGLQEVYLWISIPMCSLYLATLLGNGLVLFLTLTVKAFYKPMYLLLSMLLVTGLVSSTSTVPKLLTILWFNIKEITVEGCLIQMFFVYSFSAMRSAVLVAMAFDRYIAICNPLRYASILSNKVIAELGLAIVARGVTLTVPIPFLIQRLTFCKTNIISHSYCDNIAVARLACSDIRVNKLYGLVVAFFVSLFDLVCITLSYFLIFRAVLRLHSKEAYLKALNTCAAHICVILIAYTLFFFSVLTQRYGHKVPQHIHILLVDFYLLAAPLLNPIVYGVKTKEIRDGISKIFFKRKTHLKNYS</sequence>
<reference evidence="12" key="1">
    <citation type="submission" date="2025-08" db="UniProtKB">
        <authorList>
            <consortium name="RefSeq"/>
        </authorList>
    </citation>
    <scope>IDENTIFICATION</scope>
</reference>
<evidence type="ECO:0000256" key="2">
    <source>
        <dbReference type="ARBA" id="ARBA00004141"/>
    </source>
</evidence>
<evidence type="ECO:0000313" key="12">
    <source>
        <dbReference type="RefSeq" id="XP_033804446.1"/>
    </source>
</evidence>
<keyword evidence="8" id="KW-0807">Transducer</keyword>
<accession>A0A6P8RK05</accession>
<dbReference type="GO" id="GO:0004984">
    <property type="term" value="F:olfactory receptor activity"/>
    <property type="evidence" value="ECO:0007669"/>
    <property type="project" value="InterPro"/>
</dbReference>
<dbReference type="PRINTS" id="PR00245">
    <property type="entry name" value="OLFACTORYR"/>
</dbReference>
<feature type="transmembrane region" description="Helical" evidence="9">
    <location>
        <begin position="142"/>
        <end position="165"/>
    </location>
</feature>
<dbReference type="InterPro" id="IPR000725">
    <property type="entry name" value="Olfact_rcpt"/>
</dbReference>
<dbReference type="InParanoid" id="A0A6P8RK05"/>
<dbReference type="PANTHER" id="PTHR26450">
    <property type="entry name" value="OLFACTORY RECEPTOR 56B1-RELATED"/>
    <property type="match status" value="1"/>
</dbReference>
<dbReference type="CDD" id="cd15953">
    <property type="entry name" value="7tmA_OR52P-like"/>
    <property type="match status" value="1"/>
</dbReference>
<dbReference type="FunFam" id="1.20.1070.10:FF:000006">
    <property type="entry name" value="Olfactory receptor"/>
    <property type="match status" value="1"/>
</dbReference>
<feature type="transmembrane region" description="Helical" evidence="9">
    <location>
        <begin position="100"/>
        <end position="122"/>
    </location>
</feature>
<dbReference type="AlphaFoldDB" id="A0A6P8RK05"/>
<comment type="function">
    <text evidence="1">Odorant receptor.</text>
</comment>
<evidence type="ECO:0000256" key="1">
    <source>
        <dbReference type="ARBA" id="ARBA00002936"/>
    </source>
</evidence>
<evidence type="ECO:0000256" key="8">
    <source>
        <dbReference type="ARBA" id="ARBA00023224"/>
    </source>
</evidence>
<evidence type="ECO:0000256" key="7">
    <source>
        <dbReference type="ARBA" id="ARBA00023136"/>
    </source>
</evidence>
<dbReference type="PANTHER" id="PTHR26450:SF156">
    <property type="entry name" value="OLFACTORY RECEPTOR 52R1"/>
    <property type="match status" value="1"/>
</dbReference>
<feature type="transmembrane region" description="Helical" evidence="9">
    <location>
        <begin position="274"/>
        <end position="296"/>
    </location>
</feature>
<comment type="subcellular location">
    <subcellularLocation>
        <location evidence="2">Membrane</location>
        <topology evidence="2">Multi-pass membrane protein</topology>
    </subcellularLocation>
</comment>
<keyword evidence="6 9" id="KW-1133">Transmembrane helix</keyword>
<keyword evidence="11" id="KW-1185">Reference proteome</keyword>
<protein>
    <submittedName>
        <fullName evidence="12">Olfactory receptor 52P1</fullName>
    </submittedName>
</protein>
<feature type="transmembrane region" description="Helical" evidence="9">
    <location>
        <begin position="25"/>
        <end position="50"/>
    </location>
</feature>
<keyword evidence="5" id="KW-0552">Olfaction</keyword>
<name>A0A6P8RK05_GEOSA</name>
<dbReference type="RefSeq" id="XP_033804446.1">
    <property type="nucleotide sequence ID" value="XM_033948555.1"/>
</dbReference>
<evidence type="ECO:0000256" key="3">
    <source>
        <dbReference type="ARBA" id="ARBA00022606"/>
    </source>
</evidence>
<dbReference type="PROSITE" id="PS50262">
    <property type="entry name" value="G_PROTEIN_RECEP_F1_2"/>
    <property type="match status" value="1"/>
</dbReference>
<dbReference type="InterPro" id="IPR050402">
    <property type="entry name" value="OR51/52/56-like"/>
</dbReference>
<proteinExistence type="predicted"/>
<dbReference type="InterPro" id="IPR000276">
    <property type="entry name" value="GPCR_Rhodpsn"/>
</dbReference>
<keyword evidence="12" id="KW-0675">Receptor</keyword>
<dbReference type="Pfam" id="PF13853">
    <property type="entry name" value="7tm_4"/>
    <property type="match status" value="1"/>
</dbReference>
<evidence type="ECO:0000256" key="4">
    <source>
        <dbReference type="ARBA" id="ARBA00022692"/>
    </source>
</evidence>
<evidence type="ECO:0000256" key="5">
    <source>
        <dbReference type="ARBA" id="ARBA00022725"/>
    </source>
</evidence>
<dbReference type="GO" id="GO:0005886">
    <property type="term" value="C:plasma membrane"/>
    <property type="evidence" value="ECO:0007669"/>
    <property type="project" value="TreeGrafter"/>
</dbReference>
<gene>
    <name evidence="12" type="primary">LOC117362325</name>
</gene>
<dbReference type="PRINTS" id="PR00237">
    <property type="entry name" value="GPCRRHODOPSN"/>
</dbReference>
<feature type="domain" description="G-protein coupled receptors family 1 profile" evidence="10">
    <location>
        <begin position="43"/>
        <end position="294"/>
    </location>
</feature>
<keyword evidence="3" id="KW-0716">Sensory transduction</keyword>
<organism evidence="11 12">
    <name type="scientific">Geotrypetes seraphini</name>
    <name type="common">Gaboon caecilian</name>
    <name type="synonym">Caecilia seraphini</name>
    <dbReference type="NCBI Taxonomy" id="260995"/>
    <lineage>
        <taxon>Eukaryota</taxon>
        <taxon>Metazoa</taxon>
        <taxon>Chordata</taxon>
        <taxon>Craniata</taxon>
        <taxon>Vertebrata</taxon>
        <taxon>Euteleostomi</taxon>
        <taxon>Amphibia</taxon>
        <taxon>Gymnophiona</taxon>
        <taxon>Geotrypetes</taxon>
    </lineage>
</organism>